<dbReference type="SUPFAM" id="SSF55874">
    <property type="entry name" value="ATPase domain of HSP90 chaperone/DNA topoisomerase II/histidine kinase"/>
    <property type="match status" value="1"/>
</dbReference>
<keyword evidence="6 12" id="KW-0418">Kinase</keyword>
<dbReference type="EMBL" id="FMHZ01000002">
    <property type="protein sequence ID" value="SCL44001.1"/>
    <property type="molecule type" value="Genomic_DNA"/>
</dbReference>
<dbReference type="PANTHER" id="PTHR24421:SF10">
    <property type="entry name" value="NITRATE_NITRITE SENSOR PROTEIN NARQ"/>
    <property type="match status" value="1"/>
</dbReference>
<dbReference type="GO" id="GO:0046983">
    <property type="term" value="F:protein dimerization activity"/>
    <property type="evidence" value="ECO:0007669"/>
    <property type="project" value="InterPro"/>
</dbReference>
<evidence type="ECO:0000256" key="2">
    <source>
        <dbReference type="ARBA" id="ARBA00012438"/>
    </source>
</evidence>
<feature type="region of interest" description="Disordered" evidence="9">
    <location>
        <begin position="368"/>
        <end position="389"/>
    </location>
</feature>
<dbReference type="STRING" id="47855.GA0070606_0093"/>
<dbReference type="GO" id="GO:0005524">
    <property type="term" value="F:ATP binding"/>
    <property type="evidence" value="ECO:0007669"/>
    <property type="project" value="UniProtKB-KW"/>
</dbReference>
<evidence type="ECO:0000256" key="6">
    <source>
        <dbReference type="ARBA" id="ARBA00022777"/>
    </source>
</evidence>
<dbReference type="AlphaFoldDB" id="A0A1C6TQU0"/>
<dbReference type="InterPro" id="IPR011712">
    <property type="entry name" value="Sig_transdc_His_kin_sub3_dim/P"/>
</dbReference>
<evidence type="ECO:0000313" key="13">
    <source>
        <dbReference type="Proteomes" id="UP000199001"/>
    </source>
</evidence>
<feature type="transmembrane region" description="Helical" evidence="10">
    <location>
        <begin position="114"/>
        <end position="133"/>
    </location>
</feature>
<proteinExistence type="predicted"/>
<feature type="transmembrane region" description="Helical" evidence="10">
    <location>
        <begin position="90"/>
        <end position="108"/>
    </location>
</feature>
<evidence type="ECO:0000313" key="12">
    <source>
        <dbReference type="EMBL" id="SCL44001.1"/>
    </source>
</evidence>
<keyword evidence="3" id="KW-0597">Phosphoprotein</keyword>
<dbReference type="Gene3D" id="1.20.5.1930">
    <property type="match status" value="1"/>
</dbReference>
<keyword evidence="13" id="KW-1185">Reference proteome</keyword>
<dbReference type="Gene3D" id="3.30.565.10">
    <property type="entry name" value="Histidine kinase-like ATPase, C-terminal domain"/>
    <property type="match status" value="1"/>
</dbReference>
<comment type="catalytic activity">
    <reaction evidence="1">
        <text>ATP + protein L-histidine = ADP + protein N-phospho-L-histidine.</text>
        <dbReference type="EC" id="2.7.13.3"/>
    </reaction>
</comment>
<protein>
    <recommendedName>
        <fullName evidence="2">histidine kinase</fullName>
        <ecNumber evidence="2">2.7.13.3</ecNumber>
    </recommendedName>
</protein>
<dbReference type="GO" id="GO:0016020">
    <property type="term" value="C:membrane"/>
    <property type="evidence" value="ECO:0007669"/>
    <property type="project" value="InterPro"/>
</dbReference>
<evidence type="ECO:0000256" key="5">
    <source>
        <dbReference type="ARBA" id="ARBA00022741"/>
    </source>
</evidence>
<name>A0A1C6TQU0_9ACTN</name>
<dbReference type="Proteomes" id="UP000199001">
    <property type="component" value="Unassembled WGS sequence"/>
</dbReference>
<evidence type="ECO:0000256" key="8">
    <source>
        <dbReference type="ARBA" id="ARBA00023012"/>
    </source>
</evidence>
<feature type="transmembrane region" description="Helical" evidence="10">
    <location>
        <begin position="400"/>
        <end position="421"/>
    </location>
</feature>
<keyword evidence="10" id="KW-1133">Transmembrane helix</keyword>
<evidence type="ECO:0000256" key="9">
    <source>
        <dbReference type="SAM" id="MobiDB-lite"/>
    </source>
</evidence>
<evidence type="ECO:0000256" key="3">
    <source>
        <dbReference type="ARBA" id="ARBA00022553"/>
    </source>
</evidence>
<dbReference type="InterPro" id="IPR036890">
    <property type="entry name" value="HATPase_C_sf"/>
</dbReference>
<keyword evidence="10" id="KW-0812">Transmembrane</keyword>
<evidence type="ECO:0000259" key="11">
    <source>
        <dbReference type="Pfam" id="PF07730"/>
    </source>
</evidence>
<dbReference type="PANTHER" id="PTHR24421">
    <property type="entry name" value="NITRATE/NITRITE SENSOR PROTEIN NARX-RELATED"/>
    <property type="match status" value="1"/>
</dbReference>
<sequence length="503" mass="53798">MKVLCDVSLWAVLSALIAWDLIVAPADPHAGWRLAGSLLLMALAVGVGRRHPPVSLLIVVASTAFEDNFVFAVPVMSYLVGLRMSRARPAAYTFALIAVAGTALTVGVRGAGVTTWFFLTTALLFAGVFPWLVGRHRRQQRALVQAGWERAGLLERQQRAAAERVRMQERARIAQDMHDSLGHDLSLIALKAGGLEVAADLDERHRRAVGELRASVTAATDQLAQIIGVLREDGAPAPTRPAAEGVADLVERARDAGMSVRLRSDGSPAPAPPMVERAVYRVVQEALTNATRHAPRAAVTVLLTRSAEQTVVSVVNGPPPAGPLPGVTSTGSGLVGLRERVRLAGGALSAGPRDGGFEVTARLPHAAGAASAEADEGVRTATPESATRLREARRRVRRSLLVAVAAPVVVAGVLSLVYYPFATFDAVLEPADFDRMRIGQHRTELRGLLPERQVVERPDPADWPLPPGASCEFYTDGNFPLGQAAYRLCFVEGRLLTKDRMSD</sequence>
<feature type="domain" description="Signal transduction histidine kinase subgroup 3 dimerisation and phosphoacceptor" evidence="11">
    <location>
        <begin position="169"/>
        <end position="233"/>
    </location>
</feature>
<keyword evidence="5" id="KW-0547">Nucleotide-binding</keyword>
<keyword evidence="10" id="KW-0472">Membrane</keyword>
<gene>
    <name evidence="12" type="ORF">GA0070606_0093</name>
</gene>
<keyword evidence="7" id="KW-0067">ATP-binding</keyword>
<keyword evidence="8" id="KW-0902">Two-component regulatory system</keyword>
<dbReference type="InterPro" id="IPR050482">
    <property type="entry name" value="Sensor_HK_TwoCompSys"/>
</dbReference>
<evidence type="ECO:0000256" key="4">
    <source>
        <dbReference type="ARBA" id="ARBA00022679"/>
    </source>
</evidence>
<dbReference type="EC" id="2.7.13.3" evidence="2"/>
<evidence type="ECO:0000256" key="7">
    <source>
        <dbReference type="ARBA" id="ARBA00022840"/>
    </source>
</evidence>
<feature type="transmembrane region" description="Helical" evidence="10">
    <location>
        <begin position="7"/>
        <end position="24"/>
    </location>
</feature>
<evidence type="ECO:0000256" key="1">
    <source>
        <dbReference type="ARBA" id="ARBA00000085"/>
    </source>
</evidence>
<organism evidence="12 13">
    <name type="scientific">Micromonospora citrea</name>
    <dbReference type="NCBI Taxonomy" id="47855"/>
    <lineage>
        <taxon>Bacteria</taxon>
        <taxon>Bacillati</taxon>
        <taxon>Actinomycetota</taxon>
        <taxon>Actinomycetes</taxon>
        <taxon>Micromonosporales</taxon>
        <taxon>Micromonosporaceae</taxon>
        <taxon>Micromonospora</taxon>
    </lineage>
</organism>
<reference evidence="13" key="1">
    <citation type="submission" date="2016-06" db="EMBL/GenBank/DDBJ databases">
        <authorList>
            <person name="Varghese N."/>
            <person name="Submissions Spin"/>
        </authorList>
    </citation>
    <scope>NUCLEOTIDE SEQUENCE [LARGE SCALE GENOMIC DNA]</scope>
    <source>
        <strain evidence="13">DSM 43903</strain>
    </source>
</reference>
<evidence type="ECO:0000256" key="10">
    <source>
        <dbReference type="SAM" id="Phobius"/>
    </source>
</evidence>
<dbReference type="CDD" id="cd16917">
    <property type="entry name" value="HATPase_UhpB-NarQ-NarX-like"/>
    <property type="match status" value="1"/>
</dbReference>
<accession>A0A1C6TQU0</accession>
<dbReference type="Pfam" id="PF07730">
    <property type="entry name" value="HisKA_3"/>
    <property type="match status" value="1"/>
</dbReference>
<dbReference type="GO" id="GO:0000155">
    <property type="term" value="F:phosphorelay sensor kinase activity"/>
    <property type="evidence" value="ECO:0007669"/>
    <property type="project" value="InterPro"/>
</dbReference>
<keyword evidence="4" id="KW-0808">Transferase</keyword>